<dbReference type="Proteomes" id="UP001642484">
    <property type="component" value="Unassembled WGS sequence"/>
</dbReference>
<name>A0ABP0P5X5_9DINO</name>
<protein>
    <recommendedName>
        <fullName evidence="3">Tetratricopeptide repeat protein 25</fullName>
    </recommendedName>
</protein>
<comment type="caution">
    <text evidence="1">The sequence shown here is derived from an EMBL/GenBank/DDBJ whole genome shotgun (WGS) entry which is preliminary data.</text>
</comment>
<dbReference type="EMBL" id="CAXAMN010022596">
    <property type="protein sequence ID" value="CAK9071166.1"/>
    <property type="molecule type" value="Genomic_DNA"/>
</dbReference>
<reference evidence="1 2" key="1">
    <citation type="submission" date="2024-02" db="EMBL/GenBank/DDBJ databases">
        <authorList>
            <person name="Chen Y."/>
            <person name="Shah S."/>
            <person name="Dougan E. K."/>
            <person name="Thang M."/>
            <person name="Chan C."/>
        </authorList>
    </citation>
    <scope>NUCLEOTIDE SEQUENCE [LARGE SCALE GENOMIC DNA]</scope>
</reference>
<organism evidence="1 2">
    <name type="scientific">Durusdinium trenchii</name>
    <dbReference type="NCBI Taxonomy" id="1381693"/>
    <lineage>
        <taxon>Eukaryota</taxon>
        <taxon>Sar</taxon>
        <taxon>Alveolata</taxon>
        <taxon>Dinophyceae</taxon>
        <taxon>Suessiales</taxon>
        <taxon>Symbiodiniaceae</taxon>
        <taxon>Durusdinium</taxon>
    </lineage>
</organism>
<evidence type="ECO:0008006" key="3">
    <source>
        <dbReference type="Google" id="ProtNLM"/>
    </source>
</evidence>
<proteinExistence type="predicted"/>
<gene>
    <name evidence="1" type="ORF">CCMP2556_LOCUS34994</name>
</gene>
<evidence type="ECO:0000313" key="1">
    <source>
        <dbReference type="EMBL" id="CAK9071166.1"/>
    </source>
</evidence>
<sequence>MATHASFERHKKEAATHEGKVFVLLNKEGDGARSLPGDDLLRKAPASKIRTAAAQQRLAVREYKEAARLRPRDQDTKDQLRSACLVLRRLQALVDGPKQIPMRRFLAHYNLSIRYWDLGEARQAINEARESCKELAKHGLPRGCAEHNLLLMMQVFTEFKGEQKKLEEALQRSPEAVGPNYDLGIHFFDKRMMIKAEEQLRKTRDRARTSSALQLVEQDLVALQAEAAASPKIVTALSVAPDSKKAGRMVQVLEDIEDDLKFIGRLKERWCVEEEKGKAGELQATGLRDGSMPQLLPCLHCRYSEDHSACDAWLRDLSVRTDINLQARRKKKLR</sequence>
<evidence type="ECO:0000313" key="2">
    <source>
        <dbReference type="Proteomes" id="UP001642484"/>
    </source>
</evidence>
<accession>A0ABP0P5X5</accession>
<keyword evidence="2" id="KW-1185">Reference proteome</keyword>